<comment type="similarity">
    <text evidence="1 4">Belongs to the universal ribosomal protein uL11 family.</text>
</comment>
<dbReference type="GO" id="GO:0070180">
    <property type="term" value="F:large ribosomal subunit rRNA binding"/>
    <property type="evidence" value="ECO:0007669"/>
    <property type="project" value="TreeGrafter"/>
</dbReference>
<dbReference type="EMBL" id="CAMPGE010019853">
    <property type="protein sequence ID" value="CAI2378155.1"/>
    <property type="molecule type" value="Genomic_DNA"/>
</dbReference>
<protein>
    <recommendedName>
        <fullName evidence="11">60S ribosomal protein L12</fullName>
    </recommendedName>
</protein>
<dbReference type="InterPro" id="IPR000911">
    <property type="entry name" value="Ribosomal_uL11"/>
</dbReference>
<evidence type="ECO:0000256" key="3">
    <source>
        <dbReference type="ARBA" id="ARBA00023274"/>
    </source>
</evidence>
<keyword evidence="2 4" id="KW-0689">Ribosomal protein</keyword>
<organism evidence="7">
    <name type="scientific">Euplotes crassus</name>
    <dbReference type="NCBI Taxonomy" id="5936"/>
    <lineage>
        <taxon>Eukaryota</taxon>
        <taxon>Sar</taxon>
        <taxon>Alveolata</taxon>
        <taxon>Ciliophora</taxon>
        <taxon>Intramacronucleata</taxon>
        <taxon>Spirotrichea</taxon>
        <taxon>Hypotrichia</taxon>
        <taxon>Euplotida</taxon>
        <taxon>Euplotidae</taxon>
        <taxon>Moneuplotes</taxon>
    </lineage>
</organism>
<dbReference type="Proteomes" id="UP001295684">
    <property type="component" value="Unassembled WGS sequence"/>
</dbReference>
<evidence type="ECO:0000256" key="4">
    <source>
        <dbReference type="RuleBase" id="RU003978"/>
    </source>
</evidence>
<dbReference type="Pfam" id="PF00298">
    <property type="entry name" value="Ribosomal_L11"/>
    <property type="match status" value="1"/>
</dbReference>
<feature type="domain" description="Large ribosomal subunit protein uL11 N-terminal" evidence="6">
    <location>
        <begin position="15"/>
        <end position="70"/>
    </location>
</feature>
<evidence type="ECO:0000256" key="2">
    <source>
        <dbReference type="ARBA" id="ARBA00022980"/>
    </source>
</evidence>
<sequence length="168" mass="18062">MGGKGKDEPAESKFIYMKVVGGEPVAAATLAPKCGPLGMPPKKVGDDITNATKDWKSIKVPVEVEVVNRQITVRVLPSASSLIQKALGKAPRVRPRDKETHYTHEGNLDFEAIVDIAKQLEHKSMAKTFAGTVKQILGTCNSIGITVDGHSGKDAQALLEKGHWNLPN</sequence>
<dbReference type="SMART" id="SM00649">
    <property type="entry name" value="RL11"/>
    <property type="match status" value="1"/>
</dbReference>
<evidence type="ECO:0000313" key="9">
    <source>
        <dbReference type="EMBL" id="CAI2380601.1"/>
    </source>
</evidence>
<dbReference type="AlphaFoldDB" id="A0A7S3K7Y4"/>
<keyword evidence="10" id="KW-1185">Reference proteome</keyword>
<dbReference type="Pfam" id="PF03946">
    <property type="entry name" value="Ribosomal_L11_N"/>
    <property type="match status" value="1"/>
</dbReference>
<dbReference type="PANTHER" id="PTHR11661:SF2">
    <property type="entry name" value="LARGE RIBOSOMAL SUBUNIT PROTEIN UL11"/>
    <property type="match status" value="1"/>
</dbReference>
<dbReference type="InterPro" id="IPR020785">
    <property type="entry name" value="Ribosomal_uL11_CS"/>
</dbReference>
<dbReference type="GO" id="GO:0006412">
    <property type="term" value="P:translation"/>
    <property type="evidence" value="ECO:0007669"/>
    <property type="project" value="InterPro"/>
</dbReference>
<dbReference type="HAMAP" id="MF_00736">
    <property type="entry name" value="Ribosomal_uL11"/>
    <property type="match status" value="1"/>
</dbReference>
<dbReference type="InterPro" id="IPR020784">
    <property type="entry name" value="Ribosomal_uL11_N"/>
</dbReference>
<gene>
    <name evidence="7" type="ORF">ECRA1380_LOCUS1037</name>
    <name evidence="8" type="ORF">ECRASSUSDP1_LOCUS19550</name>
    <name evidence="9" type="ORF">ECRASSUSDP1_LOCUS22037</name>
</gene>
<name>A0A7S3K7Y4_EUPCR</name>
<dbReference type="InterPro" id="IPR036769">
    <property type="entry name" value="Ribosomal_uL11_C_sf"/>
</dbReference>
<reference evidence="7" key="1">
    <citation type="submission" date="2021-01" db="EMBL/GenBank/DDBJ databases">
        <authorList>
            <person name="Corre E."/>
            <person name="Pelletier E."/>
            <person name="Niang G."/>
            <person name="Scheremetjew M."/>
            <person name="Finn R."/>
            <person name="Kale V."/>
            <person name="Holt S."/>
            <person name="Cochrane G."/>
            <person name="Meng A."/>
            <person name="Brown T."/>
            <person name="Cohen L."/>
        </authorList>
    </citation>
    <scope>NUCLEOTIDE SEQUENCE</scope>
    <source>
        <strain evidence="7">CT5</strain>
    </source>
</reference>
<proteinExistence type="inferred from homology"/>
<feature type="domain" description="Large ribosomal subunit protein uL11 C-terminal" evidence="5">
    <location>
        <begin position="77"/>
        <end position="147"/>
    </location>
</feature>
<evidence type="ECO:0000313" key="10">
    <source>
        <dbReference type="Proteomes" id="UP001295684"/>
    </source>
</evidence>
<dbReference type="GO" id="GO:0003735">
    <property type="term" value="F:structural constituent of ribosome"/>
    <property type="evidence" value="ECO:0007669"/>
    <property type="project" value="InterPro"/>
</dbReference>
<dbReference type="EMBL" id="HBIK01002120">
    <property type="protein sequence ID" value="CAE0376082.1"/>
    <property type="molecule type" value="Transcribed_RNA"/>
</dbReference>
<dbReference type="InterPro" id="IPR036796">
    <property type="entry name" value="Ribosomal_uL11_N_sf"/>
</dbReference>
<dbReference type="PROSITE" id="PS00359">
    <property type="entry name" value="RIBOSOMAL_L11"/>
    <property type="match status" value="1"/>
</dbReference>
<dbReference type="OrthoDB" id="285098at2759"/>
<evidence type="ECO:0000313" key="7">
    <source>
        <dbReference type="EMBL" id="CAE0376082.1"/>
    </source>
</evidence>
<accession>A0A7S3K7Y4</accession>
<dbReference type="SUPFAM" id="SSF54747">
    <property type="entry name" value="Ribosomal L11/L12e N-terminal domain"/>
    <property type="match status" value="1"/>
</dbReference>
<dbReference type="SUPFAM" id="SSF46906">
    <property type="entry name" value="Ribosomal protein L11, C-terminal domain"/>
    <property type="match status" value="1"/>
</dbReference>
<dbReference type="Gene3D" id="3.30.1550.10">
    <property type="entry name" value="Ribosomal protein L11/L12, N-terminal domain"/>
    <property type="match status" value="1"/>
</dbReference>
<dbReference type="InterPro" id="IPR020783">
    <property type="entry name" value="Ribosomal_uL11_C"/>
</dbReference>
<reference evidence="8" key="2">
    <citation type="submission" date="2023-07" db="EMBL/GenBank/DDBJ databases">
        <authorList>
            <consortium name="AG Swart"/>
            <person name="Singh M."/>
            <person name="Singh A."/>
            <person name="Seah K."/>
            <person name="Emmerich C."/>
        </authorList>
    </citation>
    <scope>NUCLEOTIDE SEQUENCE</scope>
    <source>
        <strain evidence="8">DP1</strain>
    </source>
</reference>
<dbReference type="Gene3D" id="1.10.10.250">
    <property type="entry name" value="Ribosomal protein L11, C-terminal domain"/>
    <property type="match status" value="1"/>
</dbReference>
<dbReference type="EMBL" id="CAMPGE010022565">
    <property type="protein sequence ID" value="CAI2380601.1"/>
    <property type="molecule type" value="Genomic_DNA"/>
</dbReference>
<dbReference type="CDD" id="cd00349">
    <property type="entry name" value="Ribosomal_L11"/>
    <property type="match status" value="1"/>
</dbReference>
<evidence type="ECO:0000259" key="6">
    <source>
        <dbReference type="Pfam" id="PF03946"/>
    </source>
</evidence>
<dbReference type="GO" id="GO:0022625">
    <property type="term" value="C:cytosolic large ribosomal subunit"/>
    <property type="evidence" value="ECO:0007669"/>
    <property type="project" value="TreeGrafter"/>
</dbReference>
<dbReference type="PANTHER" id="PTHR11661">
    <property type="entry name" value="60S RIBOSOMAL PROTEIN L12"/>
    <property type="match status" value="1"/>
</dbReference>
<evidence type="ECO:0000259" key="5">
    <source>
        <dbReference type="Pfam" id="PF00298"/>
    </source>
</evidence>
<evidence type="ECO:0008006" key="11">
    <source>
        <dbReference type="Google" id="ProtNLM"/>
    </source>
</evidence>
<keyword evidence="3 4" id="KW-0687">Ribonucleoprotein</keyword>
<evidence type="ECO:0000313" key="8">
    <source>
        <dbReference type="EMBL" id="CAI2378155.1"/>
    </source>
</evidence>
<evidence type="ECO:0000256" key="1">
    <source>
        <dbReference type="ARBA" id="ARBA00010537"/>
    </source>
</evidence>